<protein>
    <submittedName>
        <fullName evidence="1">Uncharacterized protein</fullName>
    </submittedName>
</protein>
<gene>
    <name evidence="1" type="ORF">J34TS1_29900</name>
</gene>
<organism evidence="1 2">
    <name type="scientific">Paenibacillus azoreducens</name>
    <dbReference type="NCBI Taxonomy" id="116718"/>
    <lineage>
        <taxon>Bacteria</taxon>
        <taxon>Bacillati</taxon>
        <taxon>Bacillota</taxon>
        <taxon>Bacilli</taxon>
        <taxon>Bacillales</taxon>
        <taxon>Paenibacillaceae</taxon>
        <taxon>Paenibacillus</taxon>
    </lineage>
</organism>
<dbReference type="AlphaFoldDB" id="A0A919YGE4"/>
<comment type="caution">
    <text evidence="1">The sequence shown here is derived from an EMBL/GenBank/DDBJ whole genome shotgun (WGS) entry which is preliminary data.</text>
</comment>
<dbReference type="Proteomes" id="UP000682811">
    <property type="component" value="Unassembled WGS sequence"/>
</dbReference>
<sequence length="51" mass="5636">MFAVVTHDGLGGLTYLQQGTVWIKQIGKGRNAVKLFIDRAPPLCKRLPITL</sequence>
<accession>A0A919YGE4</accession>
<evidence type="ECO:0000313" key="2">
    <source>
        <dbReference type="Proteomes" id="UP000682811"/>
    </source>
</evidence>
<reference evidence="1 2" key="1">
    <citation type="submission" date="2021-03" db="EMBL/GenBank/DDBJ databases">
        <title>Antimicrobial resistance genes in bacteria isolated from Japanese honey, and their potential for conferring macrolide and lincosamide resistance in the American foulbrood pathogen Paenibacillus larvae.</title>
        <authorList>
            <person name="Okamoto M."/>
            <person name="Kumagai M."/>
            <person name="Kanamori H."/>
            <person name="Takamatsu D."/>
        </authorList>
    </citation>
    <scope>NUCLEOTIDE SEQUENCE [LARGE SCALE GENOMIC DNA]</scope>
    <source>
        <strain evidence="1 2">J34TS1</strain>
    </source>
</reference>
<dbReference type="EMBL" id="BORT01000012">
    <property type="protein sequence ID" value="GIO48225.1"/>
    <property type="molecule type" value="Genomic_DNA"/>
</dbReference>
<keyword evidence="2" id="KW-1185">Reference proteome</keyword>
<proteinExistence type="predicted"/>
<name>A0A919YGE4_9BACL</name>
<evidence type="ECO:0000313" key="1">
    <source>
        <dbReference type="EMBL" id="GIO48225.1"/>
    </source>
</evidence>